<dbReference type="AlphaFoldDB" id="A0A1W0A9P7"/>
<dbReference type="STRING" id="74557.A0A1W0A9P7"/>
<dbReference type="EMBL" id="JNBS01000291">
    <property type="protein sequence ID" value="OQS06938.1"/>
    <property type="molecule type" value="Genomic_DNA"/>
</dbReference>
<proteinExistence type="predicted"/>
<feature type="region of interest" description="Disordered" evidence="2">
    <location>
        <begin position="1"/>
        <end position="84"/>
    </location>
</feature>
<evidence type="ECO:0000313" key="3">
    <source>
        <dbReference type="EMBL" id="OQS06938.1"/>
    </source>
</evidence>
<accession>A0A1W0A9P7</accession>
<feature type="region of interest" description="Disordered" evidence="2">
    <location>
        <begin position="421"/>
        <end position="566"/>
    </location>
</feature>
<feature type="compositionally biased region" description="Basic and acidic residues" evidence="2">
    <location>
        <begin position="1"/>
        <end position="16"/>
    </location>
</feature>
<evidence type="ECO:0000313" key="4">
    <source>
        <dbReference type="Proteomes" id="UP000243217"/>
    </source>
</evidence>
<protein>
    <submittedName>
        <fullName evidence="3">Uncharacterized protein</fullName>
    </submittedName>
</protein>
<gene>
    <name evidence="3" type="ORF">THRCLA_01044</name>
</gene>
<name>A0A1W0A9P7_9STRA</name>
<comment type="caution">
    <text evidence="3">The sequence shown here is derived from an EMBL/GenBank/DDBJ whole genome shotgun (WGS) entry which is preliminary data.</text>
</comment>
<feature type="compositionally biased region" description="Polar residues" evidence="2">
    <location>
        <begin position="509"/>
        <end position="519"/>
    </location>
</feature>
<feature type="coiled-coil region" evidence="1">
    <location>
        <begin position="679"/>
        <end position="841"/>
    </location>
</feature>
<evidence type="ECO:0000256" key="1">
    <source>
        <dbReference type="SAM" id="Coils"/>
    </source>
</evidence>
<feature type="coiled-coil region" evidence="1">
    <location>
        <begin position="581"/>
        <end position="654"/>
    </location>
</feature>
<feature type="compositionally biased region" description="Low complexity" evidence="2">
    <location>
        <begin position="434"/>
        <end position="449"/>
    </location>
</feature>
<feature type="compositionally biased region" description="Basic and acidic residues" evidence="2">
    <location>
        <begin position="35"/>
        <end position="71"/>
    </location>
</feature>
<dbReference type="Proteomes" id="UP000243217">
    <property type="component" value="Unassembled WGS sequence"/>
</dbReference>
<evidence type="ECO:0000256" key="2">
    <source>
        <dbReference type="SAM" id="MobiDB-lite"/>
    </source>
</evidence>
<organism evidence="3 4">
    <name type="scientific">Thraustotheca clavata</name>
    <dbReference type="NCBI Taxonomy" id="74557"/>
    <lineage>
        <taxon>Eukaryota</taxon>
        <taxon>Sar</taxon>
        <taxon>Stramenopiles</taxon>
        <taxon>Oomycota</taxon>
        <taxon>Saprolegniomycetes</taxon>
        <taxon>Saprolegniales</taxon>
        <taxon>Achlyaceae</taxon>
        <taxon>Thraustotheca</taxon>
    </lineage>
</organism>
<reference evidence="3 4" key="1">
    <citation type="journal article" date="2014" name="Genome Biol. Evol.">
        <title>The secreted proteins of Achlya hypogyna and Thraustotheca clavata identify the ancestral oomycete secretome and reveal gene acquisitions by horizontal gene transfer.</title>
        <authorList>
            <person name="Misner I."/>
            <person name="Blouin N."/>
            <person name="Leonard G."/>
            <person name="Richards T.A."/>
            <person name="Lane C.E."/>
        </authorList>
    </citation>
    <scope>NUCLEOTIDE SEQUENCE [LARGE SCALE GENOMIC DNA]</scope>
    <source>
        <strain evidence="3 4">ATCC 34112</strain>
    </source>
</reference>
<feature type="region of interest" description="Disordered" evidence="2">
    <location>
        <begin position="96"/>
        <end position="170"/>
    </location>
</feature>
<dbReference type="OrthoDB" id="76813at2759"/>
<keyword evidence="4" id="KW-1185">Reference proteome</keyword>
<keyword evidence="1" id="KW-0175">Coiled coil</keyword>
<sequence length="860" mass="94748">MAQEHDSVHEHEESTEHVAVAIEAEKTAELNQEDVVDHHEETTEEHDHEQASDNIHEEQSSEKSTEEHVHEVTGSVDECEAEPTLEHVEEIVKTTPVEAATVHSPPPRPKTTGKLSPSRLRKPTPKTLPSAEKPKIAPKLNAAPKEKPKSKAPQPRLSLHARHSIGSKTAAEDIKQKPLVLRLPKAAYATLFSYCTLDTVKELAGASIELHNATHSNYANWVKEPLSPALESILQAADAKIAAKWNEKKQKLHEIDPIHLVKVEDLRALRNYRIAPPSILLLSKAIVQLMRFSPPRSGIDERAAQGDWGVIKTQFMDLKIIIRALKIASNHIIAQHPLPFTSKQLEELLAIVQSPELEESKLKRTCSSLVPTLDVVLRIGHCLNVMAREIDVTNFVKQQLKEPQPDEVASASLDASLAKLDEAQPTPEKSPSGSPTAAETKAKPAPKSKIATSRTNALSKPKPTVDTATRPATTKPAEAKTITPTRAPKAASNSSSSIRRTGAARSSDEASTTSSNGGTQAAKRLSEANVKVAPKVAARTTRPAVSREKPTTRGVKPVEAPQKKITSPEKTLKRTASSGTMATLRAELVNSSEELLKASEDLKEKLALVESLHTSLNDAKTSLAETQSEVAGLTNELEQKNKDLEARQATVLEMQCIQETLSFRVTEMTQRDTEQTTTIAQLQAEKTYLEAQLKDALARVEAAEADVEEKHALVAEKEEEHQKWEQAVRDQLTHEAQMESYELQKELEQLKSELVSLRGEHQLELESKQARIEQAEAEKRSLADELASAEHRAQLIHKERLELAADLQSAQAQTQTLTQTVEELQSELEMEKKRVLAAEKAYQESLQMNAEDVKEVSTSA</sequence>